<accession>A0ABP6UWT8</accession>
<dbReference type="EMBL" id="BAABCW010000025">
    <property type="protein sequence ID" value="GAA3521015.1"/>
    <property type="molecule type" value="Genomic_DNA"/>
</dbReference>
<gene>
    <name evidence="1" type="ORF">GCM10022393_39180</name>
</gene>
<evidence type="ECO:0008006" key="3">
    <source>
        <dbReference type="Google" id="ProtNLM"/>
    </source>
</evidence>
<dbReference type="RefSeq" id="WP_344930362.1">
    <property type="nucleotide sequence ID" value="NZ_BAABCW010000025.1"/>
</dbReference>
<sequence>MKNIISFTLPLLIPIIFFGQEVKEHQTKINEFISKKGAIIRFEDLKLPNIKSAYEFAESRIRKIEISDEKGLFLQISISGKYDTKTSSISYEDLIEIQNAMGVLQKLAQNDLSTELDYIENKYTTKDEFIIGYYVSKNKLNWYMKIEGSSLFSKNSEVFQQAFNLAKDKMESLK</sequence>
<protein>
    <recommendedName>
        <fullName evidence="3">DUF4252 domain-containing protein</fullName>
    </recommendedName>
</protein>
<dbReference type="Proteomes" id="UP001500459">
    <property type="component" value="Unassembled WGS sequence"/>
</dbReference>
<evidence type="ECO:0000313" key="2">
    <source>
        <dbReference type="Proteomes" id="UP001500459"/>
    </source>
</evidence>
<proteinExistence type="predicted"/>
<comment type="caution">
    <text evidence="1">The sequence shown here is derived from an EMBL/GenBank/DDBJ whole genome shotgun (WGS) entry which is preliminary data.</text>
</comment>
<name>A0ABP6UWT8_9FLAO</name>
<evidence type="ECO:0000313" key="1">
    <source>
        <dbReference type="EMBL" id="GAA3521015.1"/>
    </source>
</evidence>
<reference evidence="2" key="1">
    <citation type="journal article" date="2019" name="Int. J. Syst. Evol. Microbiol.">
        <title>The Global Catalogue of Microorganisms (GCM) 10K type strain sequencing project: providing services to taxonomists for standard genome sequencing and annotation.</title>
        <authorList>
            <consortium name="The Broad Institute Genomics Platform"/>
            <consortium name="The Broad Institute Genome Sequencing Center for Infectious Disease"/>
            <person name="Wu L."/>
            <person name="Ma J."/>
        </authorList>
    </citation>
    <scope>NUCLEOTIDE SEQUENCE [LARGE SCALE GENOMIC DNA]</scope>
    <source>
        <strain evidence="2">JCM 17106</strain>
    </source>
</reference>
<organism evidence="1 2">
    <name type="scientific">Aquimarina addita</name>
    <dbReference type="NCBI Taxonomy" id="870485"/>
    <lineage>
        <taxon>Bacteria</taxon>
        <taxon>Pseudomonadati</taxon>
        <taxon>Bacteroidota</taxon>
        <taxon>Flavobacteriia</taxon>
        <taxon>Flavobacteriales</taxon>
        <taxon>Flavobacteriaceae</taxon>
        <taxon>Aquimarina</taxon>
    </lineage>
</organism>
<keyword evidence="2" id="KW-1185">Reference proteome</keyword>